<dbReference type="Proteomes" id="UP000014803">
    <property type="component" value="Chromosome"/>
</dbReference>
<proteinExistence type="predicted"/>
<dbReference type="AlphaFoldDB" id="S4Y8R1"/>
<evidence type="ECO:0000313" key="1">
    <source>
        <dbReference type="EMBL" id="AGP41269.1"/>
    </source>
</evidence>
<accession>S4Y8R1</accession>
<organism evidence="1 2">
    <name type="scientific">Sorangium cellulosum So0157-2</name>
    <dbReference type="NCBI Taxonomy" id="1254432"/>
    <lineage>
        <taxon>Bacteria</taxon>
        <taxon>Pseudomonadati</taxon>
        <taxon>Myxococcota</taxon>
        <taxon>Polyangia</taxon>
        <taxon>Polyangiales</taxon>
        <taxon>Polyangiaceae</taxon>
        <taxon>Sorangium</taxon>
    </lineage>
</organism>
<protein>
    <submittedName>
        <fullName evidence="1">Uncharacterized protein</fullName>
    </submittedName>
</protein>
<reference evidence="1 2" key="1">
    <citation type="journal article" date="2013" name="Sci. Rep.">
        <title>Extraordinary expansion of a Sorangium cellulosum genome from an alkaline milieu.</title>
        <authorList>
            <person name="Han K."/>
            <person name="Li Z.F."/>
            <person name="Peng R."/>
            <person name="Zhu L.P."/>
            <person name="Zhou T."/>
            <person name="Wang L.G."/>
            <person name="Li S.G."/>
            <person name="Zhang X.B."/>
            <person name="Hu W."/>
            <person name="Wu Z.H."/>
            <person name="Qin N."/>
            <person name="Li Y.Z."/>
        </authorList>
    </citation>
    <scope>NUCLEOTIDE SEQUENCE [LARGE SCALE GENOMIC DNA]</scope>
    <source>
        <strain evidence="1 2">So0157-2</strain>
    </source>
</reference>
<dbReference type="EMBL" id="CP003969">
    <property type="protein sequence ID" value="AGP41269.1"/>
    <property type="molecule type" value="Genomic_DNA"/>
</dbReference>
<dbReference type="HOGENOM" id="CLU_1299073_0_0_7"/>
<evidence type="ECO:0000313" key="2">
    <source>
        <dbReference type="Proteomes" id="UP000014803"/>
    </source>
</evidence>
<dbReference type="KEGG" id="scu:SCE1572_46335"/>
<gene>
    <name evidence="1" type="ORF">SCE1572_46335</name>
</gene>
<name>S4Y8R1_SORCE</name>
<sequence>MGLGLRRRWSRTGTWLAGQRKTQLVRRDLLGDVAPEPDLQAPNRLLQLLIVRLERLDTASELLGLLLRRRELDQPRLELLHPPEQRVDHRREVGGAALHLSPGLKIAEHERRAVKALCLRRLRQLGLTGTCRRGQGAPWMPPALALDKYLMQRKLAILGENFSPEPGMQDSHGAPSAPRSREVFGTMQRAPCSIPASRCAGRHRAALAPAAR</sequence>